<dbReference type="Proteomes" id="UP000664317">
    <property type="component" value="Unassembled WGS sequence"/>
</dbReference>
<dbReference type="Pfam" id="PF04230">
    <property type="entry name" value="PS_pyruv_trans"/>
    <property type="match status" value="1"/>
</dbReference>
<evidence type="ECO:0000313" key="3">
    <source>
        <dbReference type="Proteomes" id="UP000664317"/>
    </source>
</evidence>
<dbReference type="GO" id="GO:0016740">
    <property type="term" value="F:transferase activity"/>
    <property type="evidence" value="ECO:0007669"/>
    <property type="project" value="UniProtKB-KW"/>
</dbReference>
<organism evidence="2 3">
    <name type="scientific">Algoriphagus oliviformis</name>
    <dbReference type="NCBI Taxonomy" id="2811231"/>
    <lineage>
        <taxon>Bacteria</taxon>
        <taxon>Pseudomonadati</taxon>
        <taxon>Bacteroidota</taxon>
        <taxon>Cytophagia</taxon>
        <taxon>Cytophagales</taxon>
        <taxon>Cyclobacteriaceae</taxon>
        <taxon>Algoriphagus</taxon>
    </lineage>
</organism>
<evidence type="ECO:0000259" key="1">
    <source>
        <dbReference type="Pfam" id="PF04230"/>
    </source>
</evidence>
<reference evidence="2 3" key="1">
    <citation type="submission" date="2021-03" db="EMBL/GenBank/DDBJ databases">
        <title>novel species isolated from a fishpond in China.</title>
        <authorList>
            <person name="Lu H."/>
            <person name="Cai Z."/>
        </authorList>
    </citation>
    <scope>NUCLEOTIDE SEQUENCE [LARGE SCALE GENOMIC DNA]</scope>
    <source>
        <strain evidence="2 3">H41</strain>
    </source>
</reference>
<gene>
    <name evidence="2" type="ORF">J0A68_20995</name>
</gene>
<protein>
    <submittedName>
        <fullName evidence="2">Polysaccharide pyruvyl transferase family protein</fullName>
    </submittedName>
</protein>
<comment type="caution">
    <text evidence="2">The sequence shown here is derived from an EMBL/GenBank/DDBJ whole genome shotgun (WGS) entry which is preliminary data.</text>
</comment>
<name>A0ABS3CA82_9BACT</name>
<proteinExistence type="predicted"/>
<keyword evidence="2" id="KW-0808">Transferase</keyword>
<dbReference type="InterPro" id="IPR007345">
    <property type="entry name" value="Polysacch_pyruvyl_Trfase"/>
</dbReference>
<dbReference type="EMBL" id="JAFKCT010000013">
    <property type="protein sequence ID" value="MBN7813446.1"/>
    <property type="molecule type" value="Genomic_DNA"/>
</dbReference>
<keyword evidence="3" id="KW-1185">Reference proteome</keyword>
<dbReference type="RefSeq" id="WP_206580221.1">
    <property type="nucleotide sequence ID" value="NZ_JAFKCT010000013.1"/>
</dbReference>
<sequence length="298" mass="34293">MKNIYQLLVNKFVLFTKIELIRTRGRFSAKLLTDFSENRKSVHFVHRCNTINTGDLQCGYYKYFLTRFSNFNCYVHDLNSVDYSIIRYNDVVLVGGGGLLNNLSTWNYTINRLGRISKTAVIWSAGFNMHVDRKVKYEIDFRNFRLIAIRDFGHSSGFEYVPCATCMMPELLLDYDIKRKIGVVSHGSIALPEHLLRYESISNEYSAKDMVEFIGSSEIVLTNSFHVIYWATLMQKKCIVVSPFSEKFKFLKFPPVSYSGDLDFDISQTKIYPDALSDSKALVNGFVNKLITIITSDV</sequence>
<feature type="domain" description="Polysaccharide pyruvyl transferase" evidence="1">
    <location>
        <begin position="64"/>
        <end position="242"/>
    </location>
</feature>
<accession>A0ABS3CA82</accession>
<evidence type="ECO:0000313" key="2">
    <source>
        <dbReference type="EMBL" id="MBN7813446.1"/>
    </source>
</evidence>